<dbReference type="EMBL" id="CP113797">
    <property type="protein sequence ID" value="WAL60032.1"/>
    <property type="molecule type" value="Genomic_DNA"/>
</dbReference>
<dbReference type="InterPro" id="IPR033469">
    <property type="entry name" value="CYTH-like_dom_sf"/>
</dbReference>
<dbReference type="PIRSF" id="PIRSF016487">
    <property type="entry name" value="CYTH_UCP016487"/>
    <property type="match status" value="1"/>
</dbReference>
<dbReference type="SUPFAM" id="SSF55154">
    <property type="entry name" value="CYTH-like phosphatases"/>
    <property type="match status" value="1"/>
</dbReference>
<keyword evidence="4" id="KW-1185">Reference proteome</keyword>
<dbReference type="AlphaFoldDB" id="A0A9E9C9T6"/>
<dbReference type="Pfam" id="PF01928">
    <property type="entry name" value="CYTH"/>
    <property type="match status" value="1"/>
</dbReference>
<evidence type="ECO:0000256" key="1">
    <source>
        <dbReference type="PIRSR" id="PIRSR016487-1"/>
    </source>
</evidence>
<proteinExistence type="predicted"/>
<dbReference type="Gene3D" id="2.40.320.10">
    <property type="entry name" value="Hypothetical Protein Pfu-838710-001"/>
    <property type="match status" value="1"/>
</dbReference>
<evidence type="ECO:0000313" key="3">
    <source>
        <dbReference type="EMBL" id="WAL60032.1"/>
    </source>
</evidence>
<feature type="active site" description="Proton acceptor" evidence="1">
    <location>
        <position position="29"/>
    </location>
</feature>
<dbReference type="PANTHER" id="PTHR40114">
    <property type="entry name" value="SLR0698 PROTEIN"/>
    <property type="match status" value="1"/>
</dbReference>
<dbReference type="Proteomes" id="UP001163152">
    <property type="component" value="Chromosome"/>
</dbReference>
<feature type="domain" description="CYTH" evidence="2">
    <location>
        <begin position="2"/>
        <end position="148"/>
    </location>
</feature>
<dbReference type="RefSeq" id="WP_268609863.1">
    <property type="nucleotide sequence ID" value="NZ_CP113797.1"/>
</dbReference>
<name>A0A9E9C9T6_9CYAN</name>
<dbReference type="SMART" id="SM01118">
    <property type="entry name" value="CYTH"/>
    <property type="match status" value="1"/>
</dbReference>
<dbReference type="PROSITE" id="PS51707">
    <property type="entry name" value="CYTH"/>
    <property type="match status" value="1"/>
</dbReference>
<protein>
    <submittedName>
        <fullName evidence="3">CYTH domain-containing protein</fullName>
    </submittedName>
</protein>
<dbReference type="KEGG" id="tsin:OXH18_23140"/>
<accession>A0A9E9C9T6</accession>
<dbReference type="InterPro" id="IPR023577">
    <property type="entry name" value="CYTH_domain"/>
</dbReference>
<dbReference type="PANTHER" id="PTHR40114:SF1">
    <property type="entry name" value="SLR0698 PROTEIN"/>
    <property type="match status" value="1"/>
</dbReference>
<gene>
    <name evidence="3" type="ORF">OXH18_23140</name>
</gene>
<organism evidence="3 4">
    <name type="scientific">Thermocoleostomius sinensis A174</name>
    <dbReference type="NCBI Taxonomy" id="2016057"/>
    <lineage>
        <taxon>Bacteria</taxon>
        <taxon>Bacillati</taxon>
        <taxon>Cyanobacteriota</taxon>
        <taxon>Cyanophyceae</taxon>
        <taxon>Oculatellales</taxon>
        <taxon>Oculatellaceae</taxon>
        <taxon>Thermocoleostomius</taxon>
    </lineage>
</organism>
<reference evidence="3" key="1">
    <citation type="submission" date="2022-12" db="EMBL/GenBank/DDBJ databases">
        <title>Polyphasic identification of a Novel Hot-Spring Cyanobacterium Ocullathermofonsia sinensis gen nov. sp. nov. and Genomic Insights on its Adaptations to the Thermal Habitat.</title>
        <authorList>
            <person name="Daroch M."/>
            <person name="Tang J."/>
            <person name="Jiang Y."/>
        </authorList>
    </citation>
    <scope>NUCLEOTIDE SEQUENCE</scope>
    <source>
        <strain evidence="3">PKUAC-SCTA174</strain>
    </source>
</reference>
<dbReference type="InterPro" id="IPR012042">
    <property type="entry name" value="NeuTTM/CthTTM-like"/>
</dbReference>
<dbReference type="CDD" id="cd07891">
    <property type="entry name" value="CYTH-like_CthTTM-like_1"/>
    <property type="match status" value="1"/>
</dbReference>
<sequence>MAMEIERKFLVVGDAWRSLAIGVAYRQGYLLSNKHLTVRVRMAGDTGYLTIKGATDGISRTEFEYAIPANDAAELLDTLCERPLIEKVRYRIPWQGLVWEVDEFAGANQGLVIAEVELSDPEQLVSLPAWIGKEVSYDPRYYNAQLAKHPYSEWKDQD</sequence>
<evidence type="ECO:0000313" key="4">
    <source>
        <dbReference type="Proteomes" id="UP001163152"/>
    </source>
</evidence>
<evidence type="ECO:0000259" key="2">
    <source>
        <dbReference type="PROSITE" id="PS51707"/>
    </source>
</evidence>